<reference evidence="2" key="2">
    <citation type="submission" date="2020-10" db="UniProtKB">
        <authorList>
            <consortium name="WormBaseParasite"/>
        </authorList>
    </citation>
    <scope>IDENTIFICATION</scope>
</reference>
<evidence type="ECO:0000313" key="2">
    <source>
        <dbReference type="WBParaSite" id="Pan_g20639.t1"/>
    </source>
</evidence>
<evidence type="ECO:0000313" key="1">
    <source>
        <dbReference type="Proteomes" id="UP000492821"/>
    </source>
</evidence>
<keyword evidence="1" id="KW-1185">Reference proteome</keyword>
<proteinExistence type="predicted"/>
<dbReference type="WBParaSite" id="Pan_g20639.t1">
    <property type="protein sequence ID" value="Pan_g20639.t1"/>
    <property type="gene ID" value="Pan_g20639"/>
</dbReference>
<reference evidence="1" key="1">
    <citation type="journal article" date="2013" name="Genetics">
        <title>The draft genome and transcriptome of Panagrellus redivivus are shaped by the harsh demands of a free-living lifestyle.</title>
        <authorList>
            <person name="Srinivasan J."/>
            <person name="Dillman A.R."/>
            <person name="Macchietto M.G."/>
            <person name="Heikkinen L."/>
            <person name="Lakso M."/>
            <person name="Fracchia K.M."/>
            <person name="Antoshechkin I."/>
            <person name="Mortazavi A."/>
            <person name="Wong G."/>
            <person name="Sternberg P.W."/>
        </authorList>
    </citation>
    <scope>NUCLEOTIDE SEQUENCE [LARGE SCALE GENOMIC DNA]</scope>
    <source>
        <strain evidence="1">MT8872</strain>
    </source>
</reference>
<dbReference type="Proteomes" id="UP000492821">
    <property type="component" value="Unassembled WGS sequence"/>
</dbReference>
<sequence>MHTRRPILQDSRCTRRRFEKRYARASLRPIMEKQPPRSPEYVQQQHALLPAVLQPPADGTRLGGPGPACRYGHPPVAPRCPSAVDIRPLSTHDVDNTLSKLKGKDV</sequence>
<accession>A0A7E4VFY1</accession>
<dbReference type="AlphaFoldDB" id="A0A7E4VFY1"/>
<organism evidence="1 2">
    <name type="scientific">Panagrellus redivivus</name>
    <name type="common">Microworm</name>
    <dbReference type="NCBI Taxonomy" id="6233"/>
    <lineage>
        <taxon>Eukaryota</taxon>
        <taxon>Metazoa</taxon>
        <taxon>Ecdysozoa</taxon>
        <taxon>Nematoda</taxon>
        <taxon>Chromadorea</taxon>
        <taxon>Rhabditida</taxon>
        <taxon>Tylenchina</taxon>
        <taxon>Panagrolaimomorpha</taxon>
        <taxon>Panagrolaimoidea</taxon>
        <taxon>Panagrolaimidae</taxon>
        <taxon>Panagrellus</taxon>
    </lineage>
</organism>
<protein>
    <submittedName>
        <fullName evidence="2">Uncharacterized protein</fullName>
    </submittedName>
</protein>
<name>A0A7E4VFY1_PANRE</name>